<comment type="caution">
    <text evidence="5">The sequence shown here is derived from an EMBL/GenBank/DDBJ whole genome shotgun (WGS) entry which is preliminary data.</text>
</comment>
<dbReference type="InterPro" id="IPR044791">
    <property type="entry name" value="Beta-glucanase/XTH"/>
</dbReference>
<dbReference type="SUPFAM" id="SSF49899">
    <property type="entry name" value="Concanavalin A-like lectins/glucanases"/>
    <property type="match status" value="1"/>
</dbReference>
<dbReference type="PROSITE" id="PS01034">
    <property type="entry name" value="GH16_1"/>
    <property type="match status" value="1"/>
</dbReference>
<accession>A0A8S9MB79</accession>
<organism evidence="5">
    <name type="scientific">Brassica cretica</name>
    <name type="common">Mustard</name>
    <dbReference type="NCBI Taxonomy" id="69181"/>
    <lineage>
        <taxon>Eukaryota</taxon>
        <taxon>Viridiplantae</taxon>
        <taxon>Streptophyta</taxon>
        <taxon>Embryophyta</taxon>
        <taxon>Tracheophyta</taxon>
        <taxon>Spermatophyta</taxon>
        <taxon>Magnoliopsida</taxon>
        <taxon>eudicotyledons</taxon>
        <taxon>Gunneridae</taxon>
        <taxon>Pentapetalae</taxon>
        <taxon>rosids</taxon>
        <taxon>malvids</taxon>
        <taxon>Brassicales</taxon>
        <taxon>Brassicaceae</taxon>
        <taxon>Brassiceae</taxon>
        <taxon>Brassica</taxon>
    </lineage>
</organism>
<feature type="signal peptide" evidence="3">
    <location>
        <begin position="1"/>
        <end position="26"/>
    </location>
</feature>
<dbReference type="InterPro" id="IPR008263">
    <property type="entry name" value="GH16_AS"/>
</dbReference>
<dbReference type="PANTHER" id="PTHR31062">
    <property type="entry name" value="XYLOGLUCAN ENDOTRANSGLUCOSYLASE/HYDROLASE PROTEIN 8-RELATED"/>
    <property type="match status" value="1"/>
</dbReference>
<dbReference type="Gene3D" id="2.60.120.200">
    <property type="match status" value="1"/>
</dbReference>
<dbReference type="GO" id="GO:0005975">
    <property type="term" value="P:carbohydrate metabolic process"/>
    <property type="evidence" value="ECO:0007669"/>
    <property type="project" value="InterPro"/>
</dbReference>
<keyword evidence="2" id="KW-0326">Glycosidase</keyword>
<evidence type="ECO:0000313" key="5">
    <source>
        <dbReference type="EMBL" id="KAF2614473.1"/>
    </source>
</evidence>
<feature type="chain" id="PRO_5035837109" description="GH16 domain-containing protein" evidence="3">
    <location>
        <begin position="27"/>
        <end position="343"/>
    </location>
</feature>
<feature type="domain" description="GH16" evidence="4">
    <location>
        <begin position="1"/>
        <end position="198"/>
    </location>
</feature>
<name>A0A8S9MB79_BRACR</name>
<keyword evidence="1" id="KW-0378">Hydrolase</keyword>
<keyword evidence="3" id="KW-0732">Signal</keyword>
<dbReference type="InterPro" id="IPR023614">
    <property type="entry name" value="Porin_dom_sf"/>
</dbReference>
<proteinExistence type="predicted"/>
<reference evidence="5" key="1">
    <citation type="submission" date="2019-12" db="EMBL/GenBank/DDBJ databases">
        <title>Genome sequencing and annotation of Brassica cretica.</title>
        <authorList>
            <person name="Studholme D.J."/>
            <person name="Sarris P.F."/>
        </authorList>
    </citation>
    <scope>NUCLEOTIDE SEQUENCE</scope>
    <source>
        <strain evidence="5">PFS-102/07</strain>
        <tissue evidence="5">Leaf</tissue>
    </source>
</reference>
<sequence length="343" mass="39092">MAAFATKQSMLLLSSSLLLLIGVSTGSFYDNFDITWGDGRANIFESGHLLTCTLDKISGSAGTVTAYYTWDEIDFEFLGNVTRQPYVLHTNVFTGGKCNREMQFYLWFDPTADFHTYTVLWNPLNIIRRRLIPSSGGDGAARVYQSTVNRFGDTIGRSSNLKMGSSPTPFPDIGRKAKDLLNKDYIFDQKFTLTMLSATEKKLIAIISSYVHTLVPENMDFDVSSSLGMTFQMERREMNRSFSNLMDPIDEFNTVPKIPQHAPYFQTACFILHYNRVCEGETGEHWSCERERENRGIRNENLVLSALVPQHFISEQARYLLRVRVTGSKIPEKIMRQTIPGYR</sequence>
<protein>
    <recommendedName>
        <fullName evidence="4">GH16 domain-containing protein</fullName>
    </recommendedName>
</protein>
<dbReference type="PROSITE" id="PS51762">
    <property type="entry name" value="GH16_2"/>
    <property type="match status" value="1"/>
</dbReference>
<gene>
    <name evidence="5" type="ORF">F2Q70_00007877</name>
</gene>
<evidence type="ECO:0000259" key="4">
    <source>
        <dbReference type="PROSITE" id="PS51762"/>
    </source>
</evidence>
<dbReference type="AlphaFoldDB" id="A0A8S9MB79"/>
<evidence type="ECO:0000256" key="2">
    <source>
        <dbReference type="ARBA" id="ARBA00023295"/>
    </source>
</evidence>
<evidence type="ECO:0000256" key="1">
    <source>
        <dbReference type="ARBA" id="ARBA00022801"/>
    </source>
</evidence>
<dbReference type="InterPro" id="IPR013320">
    <property type="entry name" value="ConA-like_dom_sf"/>
</dbReference>
<dbReference type="Pfam" id="PF00722">
    <property type="entry name" value="Glyco_hydro_16"/>
    <property type="match status" value="1"/>
</dbReference>
<dbReference type="Gene3D" id="2.40.160.10">
    <property type="entry name" value="Porin"/>
    <property type="match status" value="1"/>
</dbReference>
<evidence type="ECO:0000256" key="3">
    <source>
        <dbReference type="SAM" id="SignalP"/>
    </source>
</evidence>
<dbReference type="GO" id="GO:0004553">
    <property type="term" value="F:hydrolase activity, hydrolyzing O-glycosyl compounds"/>
    <property type="evidence" value="ECO:0007669"/>
    <property type="project" value="InterPro"/>
</dbReference>
<dbReference type="EMBL" id="QGKY02000089">
    <property type="protein sequence ID" value="KAF2614473.1"/>
    <property type="molecule type" value="Genomic_DNA"/>
</dbReference>
<dbReference type="InterPro" id="IPR000757">
    <property type="entry name" value="Beta-glucanase-like"/>
</dbReference>